<name>A0A098S2G3_9BACT</name>
<gene>
    <name evidence="1" type="ORF">IX84_25675</name>
</gene>
<dbReference type="RefSeq" id="WP_044227095.1">
    <property type="nucleotide sequence ID" value="NZ_JBKAGJ010000022.1"/>
</dbReference>
<dbReference type="EMBL" id="JPOS01000083">
    <property type="protein sequence ID" value="KGE85988.1"/>
    <property type="molecule type" value="Genomic_DNA"/>
</dbReference>
<dbReference type="InterPro" id="IPR009776">
    <property type="entry name" value="Spore_0_M"/>
</dbReference>
<dbReference type="STRING" id="1524460.IX84_25675"/>
<dbReference type="OrthoDB" id="1494501at2"/>
<protein>
    <recommendedName>
        <fullName evidence="3">Arrestin-like N-terminal domain-containing protein</fullName>
    </recommendedName>
</protein>
<proteinExistence type="predicted"/>
<dbReference type="AlphaFoldDB" id="A0A098S2G3"/>
<evidence type="ECO:0000313" key="2">
    <source>
        <dbReference type="Proteomes" id="UP000029736"/>
    </source>
</evidence>
<dbReference type="Pfam" id="PF07070">
    <property type="entry name" value="Spo0M"/>
    <property type="match status" value="1"/>
</dbReference>
<dbReference type="Proteomes" id="UP000029736">
    <property type="component" value="Unassembled WGS sequence"/>
</dbReference>
<accession>A0A098S2G3</accession>
<sequence length="155" mass="17427">MIGRVKKWLGIEGVKLELVLPETLEGTDRVLQGRVRLQSLNPQVVRRIRIILIERYSRGRGKEKLVDEYELGQVQLDHRLEVLPGEVRELPFELPFELVRSGIDDFGKRNLLFSGLAKAAKAINAVGSEFRVEAEAEVEGVALNPFDKKAIAIKG</sequence>
<evidence type="ECO:0000313" key="1">
    <source>
        <dbReference type="EMBL" id="KGE85988.1"/>
    </source>
</evidence>
<comment type="caution">
    <text evidence="1">The sequence shown here is derived from an EMBL/GenBank/DDBJ whole genome shotgun (WGS) entry which is preliminary data.</text>
</comment>
<evidence type="ECO:0008006" key="3">
    <source>
        <dbReference type="Google" id="ProtNLM"/>
    </source>
</evidence>
<reference evidence="1 2" key="1">
    <citation type="journal article" date="2014" name="Int. J. Syst. Evol. Microbiol.">
        <title>Phaeodactylibacter xiamenensis gen. nov., sp. nov., a member of the family Saprospiraceae isolated from the marine alga Phaeodactylum tricornutum.</title>
        <authorList>
            <person name="Chen Z.Jr."/>
            <person name="Lei X."/>
            <person name="Lai Q."/>
            <person name="Li Y."/>
            <person name="Zhang B."/>
            <person name="Zhang J."/>
            <person name="Zhang H."/>
            <person name="Yang L."/>
            <person name="Zheng W."/>
            <person name="Tian Y."/>
            <person name="Yu Z."/>
            <person name="Xu H.Jr."/>
            <person name="Zheng T."/>
        </authorList>
    </citation>
    <scope>NUCLEOTIDE SEQUENCE [LARGE SCALE GENOMIC DNA]</scope>
    <source>
        <strain evidence="1 2">KD52</strain>
    </source>
</reference>
<keyword evidence="2" id="KW-1185">Reference proteome</keyword>
<organism evidence="1 2">
    <name type="scientific">Phaeodactylibacter xiamenensis</name>
    <dbReference type="NCBI Taxonomy" id="1524460"/>
    <lineage>
        <taxon>Bacteria</taxon>
        <taxon>Pseudomonadati</taxon>
        <taxon>Bacteroidota</taxon>
        <taxon>Saprospiria</taxon>
        <taxon>Saprospirales</taxon>
        <taxon>Haliscomenobacteraceae</taxon>
        <taxon>Phaeodactylibacter</taxon>
    </lineage>
</organism>